<keyword evidence="1 7" id="KW-0489">Methyltransferase</keyword>
<evidence type="ECO:0000259" key="6">
    <source>
        <dbReference type="Pfam" id="PF08100"/>
    </source>
</evidence>
<feature type="active site" description="Proton acceptor" evidence="4">
    <location>
        <position position="257"/>
    </location>
</feature>
<keyword evidence="7" id="KW-0830">Ubiquinone</keyword>
<sequence>MNLSTESENQLTPSRIMETGLAFFASKTLLTAVKLGVFTALSGNQSRSGNELQKALGLHERGVYDFLDALVSLGFLNREGLLETAKYSNAPETELFLDKNKPSYIGGFIEMANDRLYRFWADLDLALLTGKPQNEIKSTGHSMFEELYSEPARLKQFMNAMSGISTGNFVALAQKFDFSAYSSLCDVGGAAAVLAVEVAKQHSNISCISADLPQVEPIAKEYIAARGMTDRVKTANLDFFTDEFPKADVITMGMILHDWDLPNKMMLIKKAYNALPQGGAFIVVEALIDDERRENTFGLMMSLNMLIEFGVAFDYTGADFARWTKEAGFRKVEVIPLAGPSSAAVAYK</sequence>
<feature type="domain" description="O-methyltransferase C-terminal" evidence="5">
    <location>
        <begin position="120"/>
        <end position="330"/>
    </location>
</feature>
<dbReference type="PROSITE" id="PS51683">
    <property type="entry name" value="SAM_OMT_II"/>
    <property type="match status" value="1"/>
</dbReference>
<dbReference type="Pfam" id="PF00891">
    <property type="entry name" value="Methyltransf_2"/>
    <property type="match status" value="1"/>
</dbReference>
<dbReference type="GO" id="GO:0032259">
    <property type="term" value="P:methylation"/>
    <property type="evidence" value="ECO:0007669"/>
    <property type="project" value="UniProtKB-KW"/>
</dbReference>
<dbReference type="PANTHER" id="PTHR11746">
    <property type="entry name" value="O-METHYLTRANSFERASE"/>
    <property type="match status" value="1"/>
</dbReference>
<organism evidence="7 8">
    <name type="scientific">Mucilaginibacter yixingensis</name>
    <dbReference type="NCBI Taxonomy" id="1295612"/>
    <lineage>
        <taxon>Bacteria</taxon>
        <taxon>Pseudomonadati</taxon>
        <taxon>Bacteroidota</taxon>
        <taxon>Sphingobacteriia</taxon>
        <taxon>Sphingobacteriales</taxon>
        <taxon>Sphingobacteriaceae</taxon>
        <taxon>Mucilaginibacter</taxon>
    </lineage>
</organism>
<comment type="caution">
    <text evidence="7">The sequence shown here is derived from an EMBL/GenBank/DDBJ whole genome shotgun (WGS) entry which is preliminary data.</text>
</comment>
<reference evidence="7 8" key="1">
    <citation type="submission" date="2018-04" db="EMBL/GenBank/DDBJ databases">
        <title>Genomic Encyclopedia of Archaeal and Bacterial Type Strains, Phase II (KMG-II): from individual species to whole genera.</title>
        <authorList>
            <person name="Goeker M."/>
        </authorList>
    </citation>
    <scope>NUCLEOTIDE SEQUENCE [LARGE SCALE GENOMIC DNA]</scope>
    <source>
        <strain evidence="7 8">DSM 26809</strain>
    </source>
</reference>
<evidence type="ECO:0000313" key="7">
    <source>
        <dbReference type="EMBL" id="PTR00834.1"/>
    </source>
</evidence>
<dbReference type="GO" id="GO:0008171">
    <property type="term" value="F:O-methyltransferase activity"/>
    <property type="evidence" value="ECO:0007669"/>
    <property type="project" value="InterPro"/>
</dbReference>
<dbReference type="InterPro" id="IPR012967">
    <property type="entry name" value="COMT_dimerisation"/>
</dbReference>
<dbReference type="Gene3D" id="3.40.50.150">
    <property type="entry name" value="Vaccinia Virus protein VP39"/>
    <property type="match status" value="1"/>
</dbReference>
<dbReference type="Gene3D" id="1.10.10.10">
    <property type="entry name" value="Winged helix-like DNA-binding domain superfamily/Winged helix DNA-binding domain"/>
    <property type="match status" value="1"/>
</dbReference>
<evidence type="ECO:0000313" key="8">
    <source>
        <dbReference type="Proteomes" id="UP000244168"/>
    </source>
</evidence>
<dbReference type="AlphaFoldDB" id="A0A2T5JEL9"/>
<name>A0A2T5JEL9_9SPHI</name>
<feature type="domain" description="O-methyltransferase dimerisation" evidence="6">
    <location>
        <begin position="20"/>
        <end position="98"/>
    </location>
</feature>
<dbReference type="SUPFAM" id="SSF53335">
    <property type="entry name" value="S-adenosyl-L-methionine-dependent methyltransferases"/>
    <property type="match status" value="1"/>
</dbReference>
<dbReference type="Proteomes" id="UP000244168">
    <property type="component" value="Unassembled WGS sequence"/>
</dbReference>
<protein>
    <submittedName>
        <fullName evidence="7">Ubiquinone/menaquinone biosynthesis C-methylase UbiE</fullName>
    </submittedName>
</protein>
<evidence type="ECO:0000259" key="5">
    <source>
        <dbReference type="Pfam" id="PF00891"/>
    </source>
</evidence>
<dbReference type="InterPro" id="IPR036388">
    <property type="entry name" value="WH-like_DNA-bd_sf"/>
</dbReference>
<dbReference type="InterPro" id="IPR036390">
    <property type="entry name" value="WH_DNA-bd_sf"/>
</dbReference>
<evidence type="ECO:0000256" key="3">
    <source>
        <dbReference type="ARBA" id="ARBA00022691"/>
    </source>
</evidence>
<evidence type="ECO:0000256" key="1">
    <source>
        <dbReference type="ARBA" id="ARBA00022603"/>
    </source>
</evidence>
<dbReference type="EMBL" id="QAOQ01000001">
    <property type="protein sequence ID" value="PTR00834.1"/>
    <property type="molecule type" value="Genomic_DNA"/>
</dbReference>
<accession>A0A2T5JEL9</accession>
<dbReference type="Pfam" id="PF08100">
    <property type="entry name" value="Dimerisation"/>
    <property type="match status" value="1"/>
</dbReference>
<gene>
    <name evidence="7" type="ORF">C8P68_10162</name>
</gene>
<dbReference type="GO" id="GO:0046983">
    <property type="term" value="F:protein dimerization activity"/>
    <property type="evidence" value="ECO:0007669"/>
    <property type="project" value="InterPro"/>
</dbReference>
<dbReference type="InterPro" id="IPR029063">
    <property type="entry name" value="SAM-dependent_MTases_sf"/>
</dbReference>
<keyword evidence="8" id="KW-1185">Reference proteome</keyword>
<dbReference type="PIRSF" id="PIRSF005739">
    <property type="entry name" value="O-mtase"/>
    <property type="match status" value="1"/>
</dbReference>
<keyword evidence="2" id="KW-0808">Transferase</keyword>
<dbReference type="InterPro" id="IPR001077">
    <property type="entry name" value="COMT_C"/>
</dbReference>
<dbReference type="InterPro" id="IPR016461">
    <property type="entry name" value="COMT-like"/>
</dbReference>
<dbReference type="RefSeq" id="WP_107827076.1">
    <property type="nucleotide sequence ID" value="NZ_CP160205.1"/>
</dbReference>
<evidence type="ECO:0000256" key="4">
    <source>
        <dbReference type="PIRSR" id="PIRSR005739-1"/>
    </source>
</evidence>
<proteinExistence type="predicted"/>
<dbReference type="OrthoDB" id="9766840at2"/>
<dbReference type="SUPFAM" id="SSF46785">
    <property type="entry name" value="Winged helix' DNA-binding domain"/>
    <property type="match status" value="1"/>
</dbReference>
<evidence type="ECO:0000256" key="2">
    <source>
        <dbReference type="ARBA" id="ARBA00022679"/>
    </source>
</evidence>
<keyword evidence="3" id="KW-0949">S-adenosyl-L-methionine</keyword>